<comment type="similarity">
    <text evidence="1">Belongs to the ATP-dependent AMP-binding enzyme family.</text>
</comment>
<dbReference type="SUPFAM" id="SSF56801">
    <property type="entry name" value="Acetyl-CoA synthetase-like"/>
    <property type="match status" value="1"/>
</dbReference>
<feature type="compositionally biased region" description="Polar residues" evidence="5">
    <location>
        <begin position="674"/>
        <end position="690"/>
    </location>
</feature>
<feature type="region of interest" description="Disordered" evidence="5">
    <location>
        <begin position="490"/>
        <end position="602"/>
    </location>
</feature>
<evidence type="ECO:0000313" key="8">
    <source>
        <dbReference type="EMBL" id="USP76577.1"/>
    </source>
</evidence>
<evidence type="ECO:0000256" key="2">
    <source>
        <dbReference type="ARBA" id="ARBA00022598"/>
    </source>
</evidence>
<dbReference type="Pfam" id="PF13193">
    <property type="entry name" value="AMP-binding_C"/>
    <property type="match status" value="1"/>
</dbReference>
<evidence type="ECO:0000259" key="6">
    <source>
        <dbReference type="Pfam" id="PF00501"/>
    </source>
</evidence>
<dbReference type="PROSITE" id="PS00455">
    <property type="entry name" value="AMP_BINDING"/>
    <property type="match status" value="1"/>
</dbReference>
<dbReference type="InterPro" id="IPR025110">
    <property type="entry name" value="AMP-bd_C"/>
</dbReference>
<dbReference type="Proteomes" id="UP001056012">
    <property type="component" value="Chromosome 3"/>
</dbReference>
<dbReference type="GO" id="GO:0031956">
    <property type="term" value="F:medium-chain fatty acid-CoA ligase activity"/>
    <property type="evidence" value="ECO:0007669"/>
    <property type="project" value="TreeGrafter"/>
</dbReference>
<keyword evidence="9" id="KW-1185">Reference proteome</keyword>
<dbReference type="VEuPathDB" id="FungiDB:yc1106_03851"/>
<gene>
    <name evidence="8" type="ORF">yc1106_03851</name>
</gene>
<accession>A0A9Q8Z6J6</accession>
<organism evidence="8 9">
    <name type="scientific">Curvularia clavata</name>
    <dbReference type="NCBI Taxonomy" id="95742"/>
    <lineage>
        <taxon>Eukaryota</taxon>
        <taxon>Fungi</taxon>
        <taxon>Dikarya</taxon>
        <taxon>Ascomycota</taxon>
        <taxon>Pezizomycotina</taxon>
        <taxon>Dothideomycetes</taxon>
        <taxon>Pleosporomycetidae</taxon>
        <taxon>Pleosporales</taxon>
        <taxon>Pleosporineae</taxon>
        <taxon>Pleosporaceae</taxon>
        <taxon>Curvularia</taxon>
    </lineage>
</organism>
<name>A0A9Q8Z6J6_CURCL</name>
<evidence type="ECO:0000259" key="7">
    <source>
        <dbReference type="Pfam" id="PF13193"/>
    </source>
</evidence>
<evidence type="ECO:0000313" key="9">
    <source>
        <dbReference type="Proteomes" id="UP001056012"/>
    </source>
</evidence>
<dbReference type="InterPro" id="IPR000873">
    <property type="entry name" value="AMP-dep_synth/lig_dom"/>
</dbReference>
<evidence type="ECO:0000256" key="1">
    <source>
        <dbReference type="ARBA" id="ARBA00006432"/>
    </source>
</evidence>
<dbReference type="InterPro" id="IPR045851">
    <property type="entry name" value="AMP-bd_C_sf"/>
</dbReference>
<dbReference type="EMBL" id="CP089276">
    <property type="protein sequence ID" value="USP76577.1"/>
    <property type="molecule type" value="Genomic_DNA"/>
</dbReference>
<dbReference type="GO" id="GO:0005524">
    <property type="term" value="F:ATP binding"/>
    <property type="evidence" value="ECO:0007669"/>
    <property type="project" value="UniProtKB-KW"/>
</dbReference>
<keyword evidence="4" id="KW-0067">ATP-binding</keyword>
<reference evidence="8" key="1">
    <citation type="submission" date="2021-12" db="EMBL/GenBank/DDBJ databases">
        <title>Curvularia clavata genome.</title>
        <authorList>
            <person name="Cao Y."/>
        </authorList>
    </citation>
    <scope>NUCLEOTIDE SEQUENCE</scope>
    <source>
        <strain evidence="8">Yc1106</strain>
    </source>
</reference>
<feature type="region of interest" description="Disordered" evidence="5">
    <location>
        <begin position="609"/>
        <end position="628"/>
    </location>
</feature>
<dbReference type="GO" id="GO:0006631">
    <property type="term" value="P:fatty acid metabolic process"/>
    <property type="evidence" value="ECO:0007669"/>
    <property type="project" value="TreeGrafter"/>
</dbReference>
<dbReference type="Gene3D" id="3.30.300.30">
    <property type="match status" value="1"/>
</dbReference>
<evidence type="ECO:0000256" key="3">
    <source>
        <dbReference type="ARBA" id="ARBA00022741"/>
    </source>
</evidence>
<feature type="compositionally biased region" description="Low complexity" evidence="5">
    <location>
        <begin position="490"/>
        <end position="538"/>
    </location>
</feature>
<evidence type="ECO:0000256" key="4">
    <source>
        <dbReference type="ARBA" id="ARBA00022840"/>
    </source>
</evidence>
<dbReference type="CDD" id="cd05926">
    <property type="entry name" value="FACL_fum10p_like"/>
    <property type="match status" value="1"/>
</dbReference>
<dbReference type="OrthoDB" id="3633556at2759"/>
<feature type="domain" description="AMP-binding enzyme C-terminal" evidence="7">
    <location>
        <begin position="419"/>
        <end position="486"/>
    </location>
</feature>
<dbReference type="Pfam" id="PF00501">
    <property type="entry name" value="AMP-binding"/>
    <property type="match status" value="1"/>
</dbReference>
<protein>
    <submittedName>
        <fullName evidence="8">Uncharacterized protein</fullName>
    </submittedName>
</protein>
<feature type="region of interest" description="Disordered" evidence="5">
    <location>
        <begin position="648"/>
        <end position="690"/>
    </location>
</feature>
<dbReference type="PANTHER" id="PTHR43201">
    <property type="entry name" value="ACYL-COA SYNTHETASE"/>
    <property type="match status" value="1"/>
</dbReference>
<keyword evidence="3" id="KW-0547">Nucleotide-binding</keyword>
<dbReference type="PANTHER" id="PTHR43201:SF5">
    <property type="entry name" value="MEDIUM-CHAIN ACYL-COA LIGASE ACSF2, MITOCHONDRIAL"/>
    <property type="match status" value="1"/>
</dbReference>
<keyword evidence="2" id="KW-0436">Ligase</keyword>
<dbReference type="AlphaFoldDB" id="A0A9Q8Z6J6"/>
<dbReference type="Gene3D" id="3.40.50.12780">
    <property type="entry name" value="N-terminal domain of ligase-like"/>
    <property type="match status" value="1"/>
</dbReference>
<dbReference type="InterPro" id="IPR045310">
    <property type="entry name" value="Pcs60-like"/>
</dbReference>
<proteinExistence type="inferred from homology"/>
<dbReference type="InterPro" id="IPR042099">
    <property type="entry name" value="ANL_N_sf"/>
</dbReference>
<evidence type="ECO:0000256" key="5">
    <source>
        <dbReference type="SAM" id="MobiDB-lite"/>
    </source>
</evidence>
<feature type="domain" description="AMP-dependent synthetase/ligase" evidence="6">
    <location>
        <begin position="21"/>
        <end position="367"/>
    </location>
</feature>
<dbReference type="InterPro" id="IPR020845">
    <property type="entry name" value="AMP-binding_CS"/>
</dbReference>
<sequence length="980" mass="108262">MTPTTLEQAFSKDSPSTAIIVPGTPALTVSYQKLAADVKAFQQQLAKVGVSAEAAVSIALPNTYEFIVSFIAASWQRAIAAPLNPAYKQSEFEFYIDDLSSAIALVPKGAFAQDAAAVRAARKYNAAIAECYYNGSEVVLDLKESGKLAGKTAPIQTAQPDDVALVLHTSGTTGRPKAVPLTHRNLLRTMKNIQGTYQLTTRDRTMLVMPLFHVHGLLAGFLAPLASGGSVIVPPKFSASEFWKDFQEHKANWYTAVPTIHQILLKSPLPSPMPHIRFIRSCSSPLSPKTFHELEKALNAPVLEAYAMTEAAHQMTSNPLPPGQRKPGSVGIGQGVEVKILDDAGNEVAQGKEAEICIRGENVTKGYINNPAANASSFTKDGFFRTGDQGKQDADGYVIITGRIKELINKGGEKISPIELDNVIAQHPAVSEAVSFAVEDEMYGQDIGLAIVVKEGQKLSAGELKTWLADRVAKFKLPKEVFFTDIIDSSSPTPSESDFSFESNASASSLSSAPSPKQSTPKSTRLSLKPSLKSSESLNTDSSRKSPSAIVRFAEPAPTPKLNPKWGAKRKTLRKPDPLTKKRPSPLVAPQPHNGLPFASPTASLSKDINGSYFSPAPAPPNFSRPRSLPISPAISIEAMKRKISYRSIAQESSEEPDPRWAGIPLPAHYTPPSLGQKSRGASYQSSHSFGSRCSTQSTPAVLETSAFFTAPSGQYNPLENYIPCMHPSCKSHYTPAHLGPSFYLSSGPYSLSHLHAHCPRHAVRELEEANATLKRAYEVLRQNAGRKTLGTVAAEFEELKEEFRDDRRLRNAKLIRSQKRRVLGCPAQDSKGNTSKQEEWDWRYTRRPCISSSCKTHCAKQDIDDFALCVKQKWGSRCGWDRHEWLEWLSNKVKDRAMEQDYWVKAQERVVREKGPARWVSSLEDDVKVEIERQEQKRFEKTMRRSLFKRLIVRGTDVMRYIKKSEEELFLEWRKMLIG</sequence>